<protein>
    <recommendedName>
        <fullName evidence="4">Sensor protein QseC</fullName>
        <ecNumber evidence="3">2.7.13.3</ecNumber>
    </recommendedName>
</protein>
<name>A0A379FX73_PRORE</name>
<feature type="transmembrane region" description="Helical" evidence="16">
    <location>
        <begin position="164"/>
        <end position="182"/>
    </location>
</feature>
<dbReference type="Pfam" id="PF08521">
    <property type="entry name" value="2CSK_N"/>
    <property type="match status" value="1"/>
</dbReference>
<dbReference type="Gene3D" id="1.20.5.1040">
    <property type="entry name" value="Sensor protein qsec"/>
    <property type="match status" value="2"/>
</dbReference>
<dbReference type="InterPro" id="IPR036097">
    <property type="entry name" value="HisK_dim/P_sf"/>
</dbReference>
<evidence type="ECO:0000256" key="7">
    <source>
        <dbReference type="ARBA" id="ARBA00022553"/>
    </source>
</evidence>
<dbReference type="PROSITE" id="PS50109">
    <property type="entry name" value="HIS_KIN"/>
    <property type="match status" value="1"/>
</dbReference>
<evidence type="ECO:0000313" key="18">
    <source>
        <dbReference type="EMBL" id="SUC33340.1"/>
    </source>
</evidence>
<keyword evidence="5" id="KW-1003">Cell membrane</keyword>
<dbReference type="Gene3D" id="1.10.287.130">
    <property type="match status" value="1"/>
</dbReference>
<comment type="catalytic activity">
    <reaction evidence="1">
        <text>ATP + protein L-histidine = ADP + protein N-phospho-L-histidine.</text>
        <dbReference type="EC" id="2.7.13.3"/>
    </reaction>
</comment>
<dbReference type="FunFam" id="1.10.287.130:FF:000035">
    <property type="entry name" value="Two-component sensor histidine kinase"/>
    <property type="match status" value="1"/>
</dbReference>
<keyword evidence="9 16" id="KW-0812">Transmembrane</keyword>
<reference evidence="18 19" key="1">
    <citation type="submission" date="2018-06" db="EMBL/GenBank/DDBJ databases">
        <authorList>
            <consortium name="Pathogen Informatics"/>
            <person name="Doyle S."/>
        </authorList>
    </citation>
    <scope>NUCLEOTIDE SEQUENCE [LARGE SCALE GENOMIC DNA]</scope>
    <source>
        <strain evidence="18 19">NCTC11801</strain>
    </source>
</reference>
<dbReference type="InterPro" id="IPR013727">
    <property type="entry name" value="2CSK_N"/>
</dbReference>
<evidence type="ECO:0000256" key="5">
    <source>
        <dbReference type="ARBA" id="ARBA00022475"/>
    </source>
</evidence>
<dbReference type="EC" id="2.7.13.3" evidence="3"/>
<keyword evidence="8 18" id="KW-0808">Transferase</keyword>
<keyword evidence="6" id="KW-0997">Cell inner membrane</keyword>
<organism evidence="18 19">
    <name type="scientific">Providencia rettgeri</name>
    <dbReference type="NCBI Taxonomy" id="587"/>
    <lineage>
        <taxon>Bacteria</taxon>
        <taxon>Pseudomonadati</taxon>
        <taxon>Pseudomonadota</taxon>
        <taxon>Gammaproteobacteria</taxon>
        <taxon>Enterobacterales</taxon>
        <taxon>Morganellaceae</taxon>
        <taxon>Providencia</taxon>
    </lineage>
</organism>
<evidence type="ECO:0000256" key="14">
    <source>
        <dbReference type="ARBA" id="ARBA00023012"/>
    </source>
</evidence>
<evidence type="ECO:0000256" key="10">
    <source>
        <dbReference type="ARBA" id="ARBA00022741"/>
    </source>
</evidence>
<proteinExistence type="predicted"/>
<evidence type="ECO:0000256" key="1">
    <source>
        <dbReference type="ARBA" id="ARBA00000085"/>
    </source>
</evidence>
<evidence type="ECO:0000256" key="13">
    <source>
        <dbReference type="ARBA" id="ARBA00022989"/>
    </source>
</evidence>
<dbReference type="CDD" id="cd00082">
    <property type="entry name" value="HisKA"/>
    <property type="match status" value="1"/>
</dbReference>
<comment type="subcellular location">
    <subcellularLocation>
        <location evidence="2">Cell inner membrane</location>
        <topology evidence="2">Multi-pass membrane protein</topology>
    </subcellularLocation>
</comment>
<dbReference type="InterPro" id="IPR059132">
    <property type="entry name" value="QseC"/>
</dbReference>
<keyword evidence="12" id="KW-0067">ATP-binding</keyword>
<keyword evidence="7" id="KW-0597">Phosphoprotein</keyword>
<dbReference type="Pfam" id="PF02518">
    <property type="entry name" value="HATPase_c"/>
    <property type="match status" value="1"/>
</dbReference>
<evidence type="ECO:0000256" key="8">
    <source>
        <dbReference type="ARBA" id="ARBA00022679"/>
    </source>
</evidence>
<evidence type="ECO:0000256" key="16">
    <source>
        <dbReference type="SAM" id="Phobius"/>
    </source>
</evidence>
<dbReference type="Pfam" id="PF00512">
    <property type="entry name" value="HisKA"/>
    <property type="match status" value="1"/>
</dbReference>
<evidence type="ECO:0000259" key="17">
    <source>
        <dbReference type="PROSITE" id="PS50109"/>
    </source>
</evidence>
<keyword evidence="13 16" id="KW-1133">Transmembrane helix</keyword>
<dbReference type="SMART" id="SM00387">
    <property type="entry name" value="HATPase_c"/>
    <property type="match status" value="1"/>
</dbReference>
<feature type="domain" description="Histidine kinase" evidence="17">
    <location>
        <begin position="243"/>
        <end position="453"/>
    </location>
</feature>
<keyword evidence="15 16" id="KW-0472">Membrane</keyword>
<dbReference type="PANTHER" id="PTHR45436">
    <property type="entry name" value="SENSOR HISTIDINE KINASE YKOH"/>
    <property type="match status" value="1"/>
</dbReference>
<dbReference type="GO" id="GO:0000155">
    <property type="term" value="F:phosphorelay sensor kinase activity"/>
    <property type="evidence" value="ECO:0007669"/>
    <property type="project" value="InterPro"/>
</dbReference>
<evidence type="ECO:0000256" key="2">
    <source>
        <dbReference type="ARBA" id="ARBA00004429"/>
    </source>
</evidence>
<dbReference type="Gene3D" id="3.30.565.10">
    <property type="entry name" value="Histidine kinase-like ATPase, C-terminal domain"/>
    <property type="match status" value="1"/>
</dbReference>
<dbReference type="InterPro" id="IPR003594">
    <property type="entry name" value="HATPase_dom"/>
</dbReference>
<dbReference type="InterPro" id="IPR004358">
    <property type="entry name" value="Sig_transdc_His_kin-like_C"/>
</dbReference>
<evidence type="ECO:0000256" key="11">
    <source>
        <dbReference type="ARBA" id="ARBA00022777"/>
    </source>
</evidence>
<evidence type="ECO:0000256" key="4">
    <source>
        <dbReference type="ARBA" id="ARBA00017234"/>
    </source>
</evidence>
<dbReference type="Proteomes" id="UP000254208">
    <property type="component" value="Unassembled WGS sequence"/>
</dbReference>
<sequence length="454" mass="51581">MMKTFSLRLKLTLMLLLLALLTWGIASSLAWYQSYKTINELFDTQQMAFAKRLSVLPSDFELSRPSLTKTKKLLRKNHGHQDDDALAFAIFSQNGEMVLNDGDNGRDIVYQFKREGFTDGMLQGSDDPWRLVWLKSQDGQYVIAVGQEWEYRQEMATDIMVAQFMPWLMALPIMLLLFLWLLTRALRPLRDVAKQLYHRKPDELTPVQVTRIPSEVRPIIDSMNVLFGRINDMFARERQFTSDAAHELRSPLAALRVQAEVVQIAGNNTDIRNHAVANLSEGIDRATRLVDQLLMLSRLESSSQLDDITAVSWAILIETAIKDVEPEAQEQQTTIINTLISRPPDFQGQPLLLNALLRNLLNNAIRYGKIAGRVEIILYADHLEIQDDGNGVTPEVLQRLGERFYRPPGQEKTGSGLGLSIVKRIAQLHHLQVIFTHGTNGGFCAKVYWNETKA</sequence>
<evidence type="ECO:0000256" key="3">
    <source>
        <dbReference type="ARBA" id="ARBA00012438"/>
    </source>
</evidence>
<dbReference type="InterPro" id="IPR050428">
    <property type="entry name" value="TCS_sensor_his_kinase"/>
</dbReference>
<dbReference type="GO" id="GO:0005524">
    <property type="term" value="F:ATP binding"/>
    <property type="evidence" value="ECO:0007669"/>
    <property type="project" value="UniProtKB-KW"/>
</dbReference>
<dbReference type="SMART" id="SM00388">
    <property type="entry name" value="HisKA"/>
    <property type="match status" value="1"/>
</dbReference>
<keyword evidence="10" id="KW-0547">Nucleotide-binding</keyword>
<dbReference type="AlphaFoldDB" id="A0A379FX73"/>
<evidence type="ECO:0000256" key="15">
    <source>
        <dbReference type="ARBA" id="ARBA00023136"/>
    </source>
</evidence>
<evidence type="ECO:0000256" key="12">
    <source>
        <dbReference type="ARBA" id="ARBA00022840"/>
    </source>
</evidence>
<dbReference type="InterPro" id="IPR005467">
    <property type="entry name" value="His_kinase_dom"/>
</dbReference>
<gene>
    <name evidence="18" type="primary">qseC_2</name>
    <name evidence="18" type="ORF">NCTC11801_04354</name>
</gene>
<accession>A0A379FX73</accession>
<dbReference type="PRINTS" id="PR00344">
    <property type="entry name" value="BCTRLSENSOR"/>
</dbReference>
<dbReference type="SUPFAM" id="SSF47384">
    <property type="entry name" value="Homodimeric domain of signal transducing histidine kinase"/>
    <property type="match status" value="1"/>
</dbReference>
<dbReference type="GO" id="GO:0005886">
    <property type="term" value="C:plasma membrane"/>
    <property type="evidence" value="ECO:0007669"/>
    <property type="project" value="TreeGrafter"/>
</dbReference>
<evidence type="ECO:0000256" key="6">
    <source>
        <dbReference type="ARBA" id="ARBA00022519"/>
    </source>
</evidence>
<dbReference type="PANTHER" id="PTHR45436:SF14">
    <property type="entry name" value="SENSOR PROTEIN QSEC"/>
    <property type="match status" value="1"/>
</dbReference>
<dbReference type="SUPFAM" id="SSF55874">
    <property type="entry name" value="ATPase domain of HSP90 chaperone/DNA topoisomerase II/histidine kinase"/>
    <property type="match status" value="1"/>
</dbReference>
<keyword evidence="14" id="KW-0902">Two-component regulatory system</keyword>
<keyword evidence="11" id="KW-0418">Kinase</keyword>
<evidence type="ECO:0000256" key="9">
    <source>
        <dbReference type="ARBA" id="ARBA00022692"/>
    </source>
</evidence>
<dbReference type="InterPro" id="IPR036890">
    <property type="entry name" value="HATPase_C_sf"/>
</dbReference>
<evidence type="ECO:0000313" key="19">
    <source>
        <dbReference type="Proteomes" id="UP000254208"/>
    </source>
</evidence>
<dbReference type="EMBL" id="UGTZ01000001">
    <property type="protein sequence ID" value="SUC33340.1"/>
    <property type="molecule type" value="Genomic_DNA"/>
</dbReference>
<dbReference type="NCBIfam" id="NF007664">
    <property type="entry name" value="PRK10337.1"/>
    <property type="match status" value="1"/>
</dbReference>
<dbReference type="InterPro" id="IPR003661">
    <property type="entry name" value="HisK_dim/P_dom"/>
</dbReference>